<dbReference type="eggNOG" id="COG3090">
    <property type="taxonomic scope" value="Bacteria"/>
</dbReference>
<comment type="subcellular location">
    <subcellularLocation>
        <location evidence="1">Cell inner membrane</location>
        <topology evidence="1">Multi-pass membrane protein</topology>
    </subcellularLocation>
</comment>
<dbReference type="GO" id="GO:0015740">
    <property type="term" value="P:C4-dicarboxylate transport"/>
    <property type="evidence" value="ECO:0007669"/>
    <property type="project" value="TreeGrafter"/>
</dbReference>
<evidence type="ECO:0000256" key="9">
    <source>
        <dbReference type="SAM" id="Phobius"/>
    </source>
</evidence>
<reference evidence="11 12" key="1">
    <citation type="journal article" date="2010" name="J. Bacteriol.">
        <title>Genome sequence of Lentisphaera araneosa HTCC2155T, the type species of the order Lentisphaerales in the phylum Lentisphaerae.</title>
        <authorList>
            <person name="Thrash J.C."/>
            <person name="Cho J.C."/>
            <person name="Vergin K.L."/>
            <person name="Morris R.M."/>
            <person name="Giovannoni S.J."/>
        </authorList>
    </citation>
    <scope>NUCLEOTIDE SEQUENCE [LARGE SCALE GENOMIC DNA]</scope>
    <source>
        <strain evidence="11 12">HTCC2155</strain>
    </source>
</reference>
<keyword evidence="4" id="KW-0997">Cell inner membrane</keyword>
<dbReference type="RefSeq" id="WP_007280265.1">
    <property type="nucleotide sequence ID" value="NZ_ABCK01000022.1"/>
</dbReference>
<name>A6DQZ2_9BACT</name>
<evidence type="ECO:0000256" key="7">
    <source>
        <dbReference type="ARBA" id="ARBA00023136"/>
    </source>
</evidence>
<evidence type="ECO:0000259" key="10">
    <source>
        <dbReference type="Pfam" id="PF04290"/>
    </source>
</evidence>
<dbReference type="Pfam" id="PF04290">
    <property type="entry name" value="DctQ"/>
    <property type="match status" value="1"/>
</dbReference>
<feature type="transmembrane region" description="Helical" evidence="9">
    <location>
        <begin position="59"/>
        <end position="77"/>
    </location>
</feature>
<organism evidence="11 12">
    <name type="scientific">Lentisphaera araneosa HTCC2155</name>
    <dbReference type="NCBI Taxonomy" id="313628"/>
    <lineage>
        <taxon>Bacteria</taxon>
        <taxon>Pseudomonadati</taxon>
        <taxon>Lentisphaerota</taxon>
        <taxon>Lentisphaeria</taxon>
        <taxon>Lentisphaerales</taxon>
        <taxon>Lentisphaeraceae</taxon>
        <taxon>Lentisphaera</taxon>
    </lineage>
</organism>
<keyword evidence="6 9" id="KW-1133">Transmembrane helix</keyword>
<dbReference type="GO" id="GO:0022857">
    <property type="term" value="F:transmembrane transporter activity"/>
    <property type="evidence" value="ECO:0007669"/>
    <property type="project" value="TreeGrafter"/>
</dbReference>
<dbReference type="EMBL" id="ABCK01000022">
    <property type="protein sequence ID" value="EDM25880.1"/>
    <property type="molecule type" value="Genomic_DNA"/>
</dbReference>
<comment type="similarity">
    <text evidence="8">Belongs to the TRAP transporter small permease family.</text>
</comment>
<feature type="transmembrane region" description="Helical" evidence="9">
    <location>
        <begin position="20"/>
        <end position="47"/>
    </location>
</feature>
<dbReference type="PANTHER" id="PTHR35011:SF2">
    <property type="entry name" value="2,3-DIKETO-L-GULONATE TRAP TRANSPORTER SMALL PERMEASE PROTEIN YIAM"/>
    <property type="match status" value="1"/>
</dbReference>
<feature type="transmembrane region" description="Helical" evidence="9">
    <location>
        <begin position="97"/>
        <end position="119"/>
    </location>
</feature>
<dbReference type="GO" id="GO:0005886">
    <property type="term" value="C:plasma membrane"/>
    <property type="evidence" value="ECO:0007669"/>
    <property type="project" value="UniProtKB-SubCell"/>
</dbReference>
<evidence type="ECO:0000256" key="1">
    <source>
        <dbReference type="ARBA" id="ARBA00004429"/>
    </source>
</evidence>
<dbReference type="AlphaFoldDB" id="A6DQZ2"/>
<dbReference type="Proteomes" id="UP000004947">
    <property type="component" value="Unassembled WGS sequence"/>
</dbReference>
<evidence type="ECO:0000256" key="6">
    <source>
        <dbReference type="ARBA" id="ARBA00022989"/>
    </source>
</evidence>
<feature type="domain" description="Tripartite ATP-independent periplasmic transporters DctQ component" evidence="10">
    <location>
        <begin position="35"/>
        <end position="163"/>
    </location>
</feature>
<evidence type="ECO:0000256" key="5">
    <source>
        <dbReference type="ARBA" id="ARBA00022692"/>
    </source>
</evidence>
<evidence type="ECO:0000256" key="4">
    <source>
        <dbReference type="ARBA" id="ARBA00022519"/>
    </source>
</evidence>
<dbReference type="OrthoDB" id="4964541at2"/>
<keyword evidence="12" id="KW-1185">Reference proteome</keyword>
<proteinExistence type="inferred from homology"/>
<evidence type="ECO:0000313" key="12">
    <source>
        <dbReference type="Proteomes" id="UP000004947"/>
    </source>
</evidence>
<gene>
    <name evidence="11" type="ORF">LNTAR_07554</name>
</gene>
<feature type="transmembrane region" description="Helical" evidence="9">
    <location>
        <begin position="139"/>
        <end position="160"/>
    </location>
</feature>
<sequence>MKKSKTKTCKALVDGILKCLQLFFNSLAVLCLGGIIFVVLFQIIARYALPQAPVWTEELSRFLFIFSIVFASATVIIKGRHVNLELFHHRLSKKGTLICNLFFNFLLTGFSVIIIPFAWKYTQVGSRQTSPAMTVNMSLIFSSTVIFFGLVALCTILLILRDALSLMIKEEV</sequence>
<keyword evidence="2" id="KW-0813">Transport</keyword>
<evidence type="ECO:0000256" key="3">
    <source>
        <dbReference type="ARBA" id="ARBA00022475"/>
    </source>
</evidence>
<keyword evidence="7 9" id="KW-0472">Membrane</keyword>
<keyword evidence="3" id="KW-1003">Cell membrane</keyword>
<comment type="caution">
    <text evidence="11">The sequence shown here is derived from an EMBL/GenBank/DDBJ whole genome shotgun (WGS) entry which is preliminary data.</text>
</comment>
<accession>A6DQZ2</accession>
<evidence type="ECO:0000313" key="11">
    <source>
        <dbReference type="EMBL" id="EDM25880.1"/>
    </source>
</evidence>
<dbReference type="InterPro" id="IPR055348">
    <property type="entry name" value="DctQ"/>
</dbReference>
<dbReference type="STRING" id="313628.LNTAR_07554"/>
<protein>
    <submittedName>
        <fullName evidence="11">Tripartite ATP-independent periplasmic transporter, DctQ component</fullName>
    </submittedName>
</protein>
<dbReference type="InterPro" id="IPR007387">
    <property type="entry name" value="TRAP_DctQ"/>
</dbReference>
<evidence type="ECO:0000256" key="8">
    <source>
        <dbReference type="ARBA" id="ARBA00038436"/>
    </source>
</evidence>
<keyword evidence="5 9" id="KW-0812">Transmembrane</keyword>
<dbReference type="PANTHER" id="PTHR35011">
    <property type="entry name" value="2,3-DIKETO-L-GULONATE TRAP TRANSPORTER SMALL PERMEASE PROTEIN YIAM"/>
    <property type="match status" value="1"/>
</dbReference>
<evidence type="ECO:0000256" key="2">
    <source>
        <dbReference type="ARBA" id="ARBA00022448"/>
    </source>
</evidence>